<feature type="chain" id="PRO_5010980118" description="Ig-like domain-containing protein" evidence="2">
    <location>
        <begin position="17"/>
        <end position="351"/>
    </location>
</feature>
<keyword evidence="1" id="KW-1133">Transmembrane helix</keyword>
<reference evidence="6" key="1">
    <citation type="submission" date="2012-12" db="EMBL/GenBank/DDBJ databases">
        <authorList>
            <person name="Hellsten U."/>
            <person name="Grimwood J."/>
            <person name="Chapman J.A."/>
            <person name="Shapiro H."/>
            <person name="Aerts A."/>
            <person name="Otillar R.P."/>
            <person name="Terry A.Y."/>
            <person name="Boore J.L."/>
            <person name="Simakov O."/>
            <person name="Marletaz F."/>
            <person name="Cho S.-J."/>
            <person name="Edsinger-Gonzales E."/>
            <person name="Havlak P."/>
            <person name="Kuo D.-H."/>
            <person name="Larsson T."/>
            <person name="Lv J."/>
            <person name="Arendt D."/>
            <person name="Savage R."/>
            <person name="Osoegawa K."/>
            <person name="de Jong P."/>
            <person name="Lindberg D.R."/>
            <person name="Seaver E.C."/>
            <person name="Weisblat D.A."/>
            <person name="Putnam N.H."/>
            <person name="Grigoriev I.V."/>
            <person name="Rokhsar D.S."/>
        </authorList>
    </citation>
    <scope>NUCLEOTIDE SEQUENCE</scope>
</reference>
<evidence type="ECO:0000313" key="5">
    <source>
        <dbReference type="EnsemblMetazoa" id="HelroP164759"/>
    </source>
</evidence>
<dbReference type="EnsemblMetazoa" id="HelroT164759">
    <property type="protein sequence ID" value="HelroP164759"/>
    <property type="gene ID" value="HelroG164759"/>
</dbReference>
<dbReference type="Gene3D" id="2.60.40.10">
    <property type="entry name" value="Immunoglobulins"/>
    <property type="match status" value="2"/>
</dbReference>
<name>T1EVS1_HELRO</name>
<evidence type="ECO:0000256" key="1">
    <source>
        <dbReference type="SAM" id="Phobius"/>
    </source>
</evidence>
<dbReference type="AlphaFoldDB" id="T1EVS1"/>
<dbReference type="EMBL" id="AMQM01001808">
    <property type="status" value="NOT_ANNOTATED_CDS"/>
    <property type="molecule type" value="Genomic_DNA"/>
</dbReference>
<keyword evidence="1" id="KW-0472">Membrane</keyword>
<organism evidence="5 6">
    <name type="scientific">Helobdella robusta</name>
    <name type="common">Californian leech</name>
    <dbReference type="NCBI Taxonomy" id="6412"/>
    <lineage>
        <taxon>Eukaryota</taxon>
        <taxon>Metazoa</taxon>
        <taxon>Spiralia</taxon>
        <taxon>Lophotrochozoa</taxon>
        <taxon>Annelida</taxon>
        <taxon>Clitellata</taxon>
        <taxon>Hirudinea</taxon>
        <taxon>Rhynchobdellida</taxon>
        <taxon>Glossiphoniidae</taxon>
        <taxon>Helobdella</taxon>
    </lineage>
</organism>
<dbReference type="InParanoid" id="T1EVS1"/>
<evidence type="ECO:0000313" key="6">
    <source>
        <dbReference type="Proteomes" id="UP000015101"/>
    </source>
</evidence>
<evidence type="ECO:0000259" key="3">
    <source>
        <dbReference type="PROSITE" id="PS50835"/>
    </source>
</evidence>
<dbReference type="PANTHER" id="PTHR11422">
    <property type="entry name" value="T-CELL SURFACE GLYCOPROTEIN CD4"/>
    <property type="match status" value="1"/>
</dbReference>
<evidence type="ECO:0000313" key="4">
    <source>
        <dbReference type="EMBL" id="ESN92675.1"/>
    </source>
</evidence>
<dbReference type="PROSITE" id="PS50835">
    <property type="entry name" value="IG_LIKE"/>
    <property type="match status" value="1"/>
</dbReference>
<sequence>MDFFTIIFFVIKTTTSQILNYIDEENTETVGGLVQGSVKLRCRGATTFDPFTHSVYWYDTVYNTDENPILIFSSINNTDFNPNPNHPKSAHYLIDFSDFSLTISSLDLDNDPGCYFCVVELDGNVTFRQSYDLTIFGPPECKGEFEVTENVTVELTCLANHSGKLLPKLRWFKEENIMKGRSSVEVRRTTEVVSFTASSNDNQVKHICQMTYGNGLVEECEGIMKVQFFVRDLTIEPNKRTFFVKEEIKCSARGNPPPKVYFGTASVLAVKGITKSKSLQIQSSWADQVRKENEIKDNLDKVTDQTYLVLTAIIVGASVLLVLIFVCVVVKKRQKRKLNRTAHMRKEPVRV</sequence>
<dbReference type="InterPro" id="IPR013106">
    <property type="entry name" value="Ig_V-set"/>
</dbReference>
<dbReference type="InterPro" id="IPR007110">
    <property type="entry name" value="Ig-like_dom"/>
</dbReference>
<accession>T1EVS1</accession>
<dbReference type="KEGG" id="hro:HELRODRAFT_164759"/>
<protein>
    <recommendedName>
        <fullName evidence="3">Ig-like domain-containing protein</fullName>
    </recommendedName>
</protein>
<dbReference type="Pfam" id="PF07686">
    <property type="entry name" value="V-set"/>
    <property type="match status" value="1"/>
</dbReference>
<dbReference type="CTD" id="20200671"/>
<evidence type="ECO:0000256" key="2">
    <source>
        <dbReference type="SAM" id="SignalP"/>
    </source>
</evidence>
<dbReference type="SMART" id="SM00409">
    <property type="entry name" value="IG"/>
    <property type="match status" value="1"/>
</dbReference>
<dbReference type="GeneID" id="20200671"/>
<dbReference type="SUPFAM" id="SSF48726">
    <property type="entry name" value="Immunoglobulin"/>
    <property type="match status" value="1"/>
</dbReference>
<feature type="transmembrane region" description="Helical" evidence="1">
    <location>
        <begin position="307"/>
        <end position="330"/>
    </location>
</feature>
<proteinExistence type="predicted"/>
<dbReference type="RefSeq" id="XP_009028984.1">
    <property type="nucleotide sequence ID" value="XM_009030736.1"/>
</dbReference>
<dbReference type="PANTHER" id="PTHR11422:SF10">
    <property type="entry name" value="IG-LIKE DOMAIN-CONTAINING PROTEIN"/>
    <property type="match status" value="1"/>
</dbReference>
<keyword evidence="6" id="KW-1185">Reference proteome</keyword>
<reference evidence="4 6" key="2">
    <citation type="journal article" date="2013" name="Nature">
        <title>Insights into bilaterian evolution from three spiralian genomes.</title>
        <authorList>
            <person name="Simakov O."/>
            <person name="Marletaz F."/>
            <person name="Cho S.J."/>
            <person name="Edsinger-Gonzales E."/>
            <person name="Havlak P."/>
            <person name="Hellsten U."/>
            <person name="Kuo D.H."/>
            <person name="Larsson T."/>
            <person name="Lv J."/>
            <person name="Arendt D."/>
            <person name="Savage R."/>
            <person name="Osoegawa K."/>
            <person name="de Jong P."/>
            <person name="Grimwood J."/>
            <person name="Chapman J.A."/>
            <person name="Shapiro H."/>
            <person name="Aerts A."/>
            <person name="Otillar R.P."/>
            <person name="Terry A.Y."/>
            <person name="Boore J.L."/>
            <person name="Grigoriev I.V."/>
            <person name="Lindberg D.R."/>
            <person name="Seaver E.C."/>
            <person name="Weisblat D.A."/>
            <person name="Putnam N.H."/>
            <person name="Rokhsar D.S."/>
        </authorList>
    </citation>
    <scope>NUCLEOTIDE SEQUENCE</scope>
</reference>
<dbReference type="EMBL" id="KB097639">
    <property type="protein sequence ID" value="ESN92675.1"/>
    <property type="molecule type" value="Genomic_DNA"/>
</dbReference>
<dbReference type="HOGENOM" id="CLU_790578_0_0_1"/>
<dbReference type="InterPro" id="IPR013783">
    <property type="entry name" value="Ig-like_fold"/>
</dbReference>
<feature type="signal peptide" evidence="2">
    <location>
        <begin position="1"/>
        <end position="16"/>
    </location>
</feature>
<dbReference type="OrthoDB" id="6103117at2759"/>
<dbReference type="InterPro" id="IPR036179">
    <property type="entry name" value="Ig-like_dom_sf"/>
</dbReference>
<keyword evidence="2" id="KW-0732">Signal</keyword>
<dbReference type="InterPro" id="IPR003599">
    <property type="entry name" value="Ig_sub"/>
</dbReference>
<gene>
    <name evidence="5" type="primary">20200671</name>
    <name evidence="4" type="ORF">HELRODRAFT_164759</name>
</gene>
<feature type="domain" description="Ig-like" evidence="3">
    <location>
        <begin position="37"/>
        <end position="134"/>
    </location>
</feature>
<dbReference type="Proteomes" id="UP000015101">
    <property type="component" value="Unassembled WGS sequence"/>
</dbReference>
<keyword evidence="1" id="KW-0812">Transmembrane</keyword>
<reference evidence="5" key="3">
    <citation type="submission" date="2015-06" db="UniProtKB">
        <authorList>
            <consortium name="EnsemblMetazoa"/>
        </authorList>
    </citation>
    <scope>IDENTIFICATION</scope>
</reference>